<organism evidence="8 9">
    <name type="scientific">Arthrobacter liuii</name>
    <dbReference type="NCBI Taxonomy" id="1476996"/>
    <lineage>
        <taxon>Bacteria</taxon>
        <taxon>Bacillati</taxon>
        <taxon>Actinomycetota</taxon>
        <taxon>Actinomycetes</taxon>
        <taxon>Micrococcales</taxon>
        <taxon>Micrococcaceae</taxon>
        <taxon>Arthrobacter</taxon>
    </lineage>
</organism>
<evidence type="ECO:0000256" key="2">
    <source>
        <dbReference type="ARBA" id="ARBA00010671"/>
    </source>
</evidence>
<dbReference type="Pfam" id="PF01276">
    <property type="entry name" value="OKR_DC_1"/>
    <property type="match status" value="1"/>
</dbReference>
<accession>A0ABQ2AKZ3</accession>
<dbReference type="Pfam" id="PF03711">
    <property type="entry name" value="OKR_DC_1_C"/>
    <property type="match status" value="1"/>
</dbReference>
<keyword evidence="4" id="KW-0663">Pyridoxal phosphate</keyword>
<dbReference type="InterPro" id="IPR015424">
    <property type="entry name" value="PyrdxlP-dep_Trfase"/>
</dbReference>
<comment type="cofactor">
    <cofactor evidence="1">
        <name>pyridoxal 5'-phosphate</name>
        <dbReference type="ChEBI" id="CHEBI:597326"/>
    </cofactor>
</comment>
<evidence type="ECO:0000256" key="4">
    <source>
        <dbReference type="ARBA" id="ARBA00022898"/>
    </source>
</evidence>
<gene>
    <name evidence="8" type="ORF">GCM10007170_07440</name>
</gene>
<evidence type="ECO:0000259" key="7">
    <source>
        <dbReference type="Pfam" id="PF03711"/>
    </source>
</evidence>
<dbReference type="InterPro" id="IPR015421">
    <property type="entry name" value="PyrdxlP-dep_Trfase_major"/>
</dbReference>
<dbReference type="InterPro" id="IPR000310">
    <property type="entry name" value="Orn/Lys/Arg_deCO2ase_major_dom"/>
</dbReference>
<evidence type="ECO:0000256" key="3">
    <source>
        <dbReference type="ARBA" id="ARBA00022793"/>
    </source>
</evidence>
<dbReference type="PANTHER" id="PTHR43277:SF4">
    <property type="entry name" value="ARGININE DECARBOXYLASE"/>
    <property type="match status" value="1"/>
</dbReference>
<reference evidence="9" key="1">
    <citation type="journal article" date="2019" name="Int. J. Syst. Evol. Microbiol.">
        <title>The Global Catalogue of Microorganisms (GCM) 10K type strain sequencing project: providing services to taxonomists for standard genome sequencing and annotation.</title>
        <authorList>
            <consortium name="The Broad Institute Genomics Platform"/>
            <consortium name="The Broad Institute Genome Sequencing Center for Infectious Disease"/>
            <person name="Wu L."/>
            <person name="Ma J."/>
        </authorList>
    </citation>
    <scope>NUCLEOTIDE SEQUENCE [LARGE SCALE GENOMIC DNA]</scope>
    <source>
        <strain evidence="9">CGMCC 1.12778</strain>
    </source>
</reference>
<evidence type="ECO:0000256" key="1">
    <source>
        <dbReference type="ARBA" id="ARBA00001933"/>
    </source>
</evidence>
<comment type="caution">
    <text evidence="8">The sequence shown here is derived from an EMBL/GenBank/DDBJ whole genome shotgun (WGS) entry which is preliminary data.</text>
</comment>
<dbReference type="Gene3D" id="3.40.640.10">
    <property type="entry name" value="Type I PLP-dependent aspartate aminotransferase-like (Major domain)"/>
    <property type="match status" value="1"/>
</dbReference>
<dbReference type="SUPFAM" id="SSF55904">
    <property type="entry name" value="Ornithine decarboxylase C-terminal domain"/>
    <property type="match status" value="1"/>
</dbReference>
<sequence length="365" mass="39438">MSRKMDQSQAPVIDALAEHQRLKRYGFTPPAHRQGRVVDPRVLAVLGEQSFKADVVASSGLDDRKSSNGYLATAEQLLADAVGADKAFFTTCGSSLSVKAAIPAVTRGEGELLISRDAHKSVVSGLVLSGLQPTPSSTVAMDGRRRQMVQEGKAMIGKALDLARRVRTDIEEIPGLHVLEDELVHQEASHDLDILHVLIDVSQLGISGYQATDWLRGNCRIDLGTDDHRRVEAVMSVSDDDGTAERLLDGLRALVDAAPSLPRPPAVVIPDEEDLFLETVTLPRDAFFGPVEVVPVKEAPGRIAAEMATPYPPGVPLLLPGERINKPAIDYLRSGVEAGMVLPDPADPSLKTIRVVREEPHKPQH</sequence>
<dbReference type="InterPro" id="IPR008286">
    <property type="entry name" value="Prn/Lys/Arg_de-COase_C"/>
</dbReference>
<protein>
    <recommendedName>
        <fullName evidence="10">Arginine/lysine/ornithine decarboxylase</fullName>
    </recommendedName>
</protein>
<dbReference type="RefSeq" id="WP_308419970.1">
    <property type="nucleotide sequence ID" value="NZ_BMFW01000002.1"/>
</dbReference>
<feature type="domain" description="Orn/Lys/Arg decarboxylase C-terminal" evidence="7">
    <location>
        <begin position="289"/>
        <end position="340"/>
    </location>
</feature>
<comment type="similarity">
    <text evidence="2">Belongs to the Orn/Lys/Arg decarboxylase class-I family.</text>
</comment>
<keyword evidence="9" id="KW-1185">Reference proteome</keyword>
<evidence type="ECO:0000313" key="9">
    <source>
        <dbReference type="Proteomes" id="UP000643279"/>
    </source>
</evidence>
<dbReference type="InterPro" id="IPR052357">
    <property type="entry name" value="Orn_Lys_Arg_decarboxylase-I"/>
</dbReference>
<name>A0ABQ2AKZ3_9MICC</name>
<evidence type="ECO:0008006" key="10">
    <source>
        <dbReference type="Google" id="ProtNLM"/>
    </source>
</evidence>
<feature type="domain" description="Orn/Lys/Arg decarboxylases family 1 pyridoxal-P attachment site" evidence="6">
    <location>
        <begin position="11"/>
        <end position="133"/>
    </location>
</feature>
<dbReference type="EMBL" id="BMFW01000002">
    <property type="protein sequence ID" value="GGH91391.1"/>
    <property type="molecule type" value="Genomic_DNA"/>
</dbReference>
<evidence type="ECO:0000256" key="5">
    <source>
        <dbReference type="ARBA" id="ARBA00023239"/>
    </source>
</evidence>
<evidence type="ECO:0000259" key="6">
    <source>
        <dbReference type="Pfam" id="PF01276"/>
    </source>
</evidence>
<proteinExistence type="inferred from homology"/>
<dbReference type="InterPro" id="IPR036633">
    <property type="entry name" value="Prn/Lys/Arg_de-COase_C_sf"/>
</dbReference>
<evidence type="ECO:0000313" key="8">
    <source>
        <dbReference type="EMBL" id="GGH91391.1"/>
    </source>
</evidence>
<dbReference type="PANTHER" id="PTHR43277">
    <property type="entry name" value="ARGININE DECARBOXYLASE"/>
    <property type="match status" value="1"/>
</dbReference>
<dbReference type="Proteomes" id="UP000643279">
    <property type="component" value="Unassembled WGS sequence"/>
</dbReference>
<keyword evidence="5" id="KW-0456">Lyase</keyword>
<dbReference type="Gene3D" id="3.90.100.10">
    <property type="entry name" value="Orn/Lys/Arg decarboxylase, C-terminal domain"/>
    <property type="match status" value="1"/>
</dbReference>
<dbReference type="SUPFAM" id="SSF53383">
    <property type="entry name" value="PLP-dependent transferases"/>
    <property type="match status" value="1"/>
</dbReference>
<keyword evidence="3" id="KW-0210">Decarboxylase</keyword>